<keyword evidence="3 7" id="KW-0479">Metal-binding</keyword>
<dbReference type="KEGG" id="nti:DNFV4_04078"/>
<dbReference type="SUPFAM" id="SSF55486">
    <property type="entry name" value="Metalloproteases ('zincins'), catalytic domain"/>
    <property type="match status" value="1"/>
</dbReference>
<dbReference type="HAMAP" id="MF_00009">
    <property type="entry name" value="Endoribonucl_YbeY"/>
    <property type="match status" value="1"/>
</dbReference>
<dbReference type="GO" id="GO:0004222">
    <property type="term" value="F:metalloendopeptidase activity"/>
    <property type="evidence" value="ECO:0007669"/>
    <property type="project" value="InterPro"/>
</dbReference>
<sequence length="152" mass="17531">MPVIVASRLGRARIKRAVWERLGQDILRLIRKPHAEVSVLLVGDRRMRRLNKQYRKRDKSTDVLAFPLQEGPGPRTVLLGDVVISVPMARRQARESNRSLDRELTVLLVHGILHLCGYDHERGIEEARRMQRRERAILRRVPIGKLVPTGAR</sequence>
<dbReference type="RefSeq" id="WP_289271013.1">
    <property type="nucleotide sequence ID" value="NZ_OX365700.1"/>
</dbReference>
<evidence type="ECO:0000256" key="7">
    <source>
        <dbReference type="HAMAP-Rule" id="MF_00009"/>
    </source>
</evidence>
<dbReference type="GO" id="GO:0004521">
    <property type="term" value="F:RNA endonuclease activity"/>
    <property type="evidence" value="ECO:0007669"/>
    <property type="project" value="UniProtKB-UniRule"/>
</dbReference>
<dbReference type="Gene3D" id="3.40.390.30">
    <property type="entry name" value="Metalloproteases ('zincins'), catalytic domain"/>
    <property type="match status" value="1"/>
</dbReference>
<protein>
    <recommendedName>
        <fullName evidence="7">Endoribonuclease YbeY</fullName>
        <ecNumber evidence="7">3.1.-.-</ecNumber>
    </recommendedName>
</protein>
<feature type="binding site" evidence="7">
    <location>
        <position position="120"/>
    </location>
    <ligand>
        <name>Zn(2+)</name>
        <dbReference type="ChEBI" id="CHEBI:29105"/>
        <note>catalytic</note>
    </ligand>
</feature>
<feature type="binding site" evidence="7">
    <location>
        <position position="110"/>
    </location>
    <ligand>
        <name>Zn(2+)</name>
        <dbReference type="ChEBI" id="CHEBI:29105"/>
        <note>catalytic</note>
    </ligand>
</feature>
<dbReference type="Pfam" id="PF02130">
    <property type="entry name" value="YbeY"/>
    <property type="match status" value="1"/>
</dbReference>
<keyword evidence="7" id="KW-0690">Ribosome biogenesis</keyword>
<keyword evidence="7" id="KW-0698">rRNA processing</keyword>
<evidence type="ECO:0000313" key="8">
    <source>
        <dbReference type="EMBL" id="CAI4033637.1"/>
    </source>
</evidence>
<evidence type="ECO:0000256" key="4">
    <source>
        <dbReference type="ARBA" id="ARBA00022759"/>
    </source>
</evidence>
<dbReference type="NCBIfam" id="TIGR00043">
    <property type="entry name" value="rRNA maturation RNase YbeY"/>
    <property type="match status" value="1"/>
</dbReference>
<dbReference type="PANTHER" id="PTHR46986">
    <property type="entry name" value="ENDORIBONUCLEASE YBEY, CHLOROPLASTIC"/>
    <property type="match status" value="1"/>
</dbReference>
<keyword evidence="9" id="KW-1185">Reference proteome</keyword>
<evidence type="ECO:0000313" key="9">
    <source>
        <dbReference type="Proteomes" id="UP001179121"/>
    </source>
</evidence>
<dbReference type="InterPro" id="IPR002036">
    <property type="entry name" value="YbeY"/>
</dbReference>
<dbReference type="InterPro" id="IPR023091">
    <property type="entry name" value="MetalPrtase_cat_dom_sf_prd"/>
</dbReference>
<gene>
    <name evidence="7" type="primary">ybeY</name>
    <name evidence="8" type="ORF">DNFV4_04078</name>
</gene>
<dbReference type="PANTHER" id="PTHR46986:SF1">
    <property type="entry name" value="ENDORIBONUCLEASE YBEY, CHLOROPLASTIC"/>
    <property type="match status" value="1"/>
</dbReference>
<name>A0AA86N2U2_9BACT</name>
<dbReference type="Proteomes" id="UP001179121">
    <property type="component" value="Chromosome"/>
</dbReference>
<evidence type="ECO:0000256" key="5">
    <source>
        <dbReference type="ARBA" id="ARBA00022801"/>
    </source>
</evidence>
<comment type="subcellular location">
    <subcellularLocation>
        <location evidence="7">Cytoplasm</location>
    </subcellularLocation>
</comment>
<keyword evidence="4 7" id="KW-0255">Endonuclease</keyword>
<comment type="function">
    <text evidence="7">Single strand-specific metallo-endoribonuclease involved in late-stage 70S ribosome quality control and in maturation of the 3' terminus of the 16S rRNA.</text>
</comment>
<dbReference type="GO" id="GO:0005737">
    <property type="term" value="C:cytoplasm"/>
    <property type="evidence" value="ECO:0007669"/>
    <property type="project" value="UniProtKB-SubCell"/>
</dbReference>
<feature type="binding site" evidence="7">
    <location>
        <position position="114"/>
    </location>
    <ligand>
        <name>Zn(2+)</name>
        <dbReference type="ChEBI" id="CHEBI:29105"/>
        <note>catalytic</note>
    </ligand>
</feature>
<keyword evidence="2 7" id="KW-0540">Nuclease</keyword>
<comment type="cofactor">
    <cofactor evidence="7">
        <name>Zn(2+)</name>
        <dbReference type="ChEBI" id="CHEBI:29105"/>
    </cofactor>
    <text evidence="7">Binds 1 zinc ion.</text>
</comment>
<reference evidence="8" key="1">
    <citation type="submission" date="2022-10" db="EMBL/GenBank/DDBJ databases">
        <authorList>
            <person name="Koch H."/>
        </authorList>
    </citation>
    <scope>NUCLEOTIDE SEQUENCE</scope>
    <source>
        <strain evidence="8">DNF</strain>
    </source>
</reference>
<evidence type="ECO:0000256" key="1">
    <source>
        <dbReference type="ARBA" id="ARBA00010875"/>
    </source>
</evidence>
<evidence type="ECO:0000256" key="3">
    <source>
        <dbReference type="ARBA" id="ARBA00022723"/>
    </source>
</evidence>
<dbReference type="EC" id="3.1.-.-" evidence="7"/>
<accession>A0AA86N2U2</accession>
<keyword evidence="5 7" id="KW-0378">Hydrolase</keyword>
<evidence type="ECO:0000256" key="6">
    <source>
        <dbReference type="ARBA" id="ARBA00022833"/>
    </source>
</evidence>
<organism evidence="8 9">
    <name type="scientific">Nitrospira tepida</name>
    <dbReference type="NCBI Taxonomy" id="2973512"/>
    <lineage>
        <taxon>Bacteria</taxon>
        <taxon>Pseudomonadati</taxon>
        <taxon>Nitrospirota</taxon>
        <taxon>Nitrospiria</taxon>
        <taxon>Nitrospirales</taxon>
        <taxon>Nitrospiraceae</taxon>
        <taxon>Nitrospira</taxon>
    </lineage>
</organism>
<proteinExistence type="inferred from homology"/>
<dbReference type="GO" id="GO:0008270">
    <property type="term" value="F:zinc ion binding"/>
    <property type="evidence" value="ECO:0007669"/>
    <property type="project" value="UniProtKB-UniRule"/>
</dbReference>
<keyword evidence="6 7" id="KW-0862">Zinc</keyword>
<keyword evidence="7" id="KW-0963">Cytoplasm</keyword>
<dbReference type="EMBL" id="OX365700">
    <property type="protein sequence ID" value="CAI4033637.1"/>
    <property type="molecule type" value="Genomic_DNA"/>
</dbReference>
<comment type="similarity">
    <text evidence="1 7">Belongs to the endoribonuclease YbeY family.</text>
</comment>
<dbReference type="AlphaFoldDB" id="A0AA86N2U2"/>
<dbReference type="GO" id="GO:0006364">
    <property type="term" value="P:rRNA processing"/>
    <property type="evidence" value="ECO:0007669"/>
    <property type="project" value="UniProtKB-UniRule"/>
</dbReference>
<evidence type="ECO:0000256" key="2">
    <source>
        <dbReference type="ARBA" id="ARBA00022722"/>
    </source>
</evidence>